<dbReference type="Proteomes" id="UP000467840">
    <property type="component" value="Chromosome 14"/>
</dbReference>
<sequence>MEVGDGSRIWIWKDRWLPLQNGGKPWSPIRVLDDDTNINQLSDPGSSRWSVPEVGPYKLNTEAVTYDDEIAGFGKVFAMPLETLCLLP</sequence>
<protein>
    <submittedName>
        <fullName evidence="1">Uncharacterized protein</fullName>
    </submittedName>
</protein>
<name>A0A6A6M8U4_HEVBR</name>
<keyword evidence="2" id="KW-1185">Reference proteome</keyword>
<accession>A0A6A6M8U4</accession>
<comment type="caution">
    <text evidence="1">The sequence shown here is derived from an EMBL/GenBank/DDBJ whole genome shotgun (WGS) entry which is preliminary data.</text>
</comment>
<gene>
    <name evidence="1" type="ORF">GH714_004512</name>
</gene>
<evidence type="ECO:0000313" key="1">
    <source>
        <dbReference type="EMBL" id="KAF2309664.1"/>
    </source>
</evidence>
<proteinExistence type="predicted"/>
<reference evidence="1 2" key="1">
    <citation type="journal article" date="2020" name="Mol. Plant">
        <title>The Chromosome-Based Rubber Tree Genome Provides New Insights into Spurge Genome Evolution and Rubber Biosynthesis.</title>
        <authorList>
            <person name="Liu J."/>
            <person name="Shi C."/>
            <person name="Shi C.C."/>
            <person name="Li W."/>
            <person name="Zhang Q.J."/>
            <person name="Zhang Y."/>
            <person name="Li K."/>
            <person name="Lu H.F."/>
            <person name="Shi C."/>
            <person name="Zhu S.T."/>
            <person name="Xiao Z.Y."/>
            <person name="Nan H."/>
            <person name="Yue Y."/>
            <person name="Zhu X.G."/>
            <person name="Wu Y."/>
            <person name="Hong X.N."/>
            <person name="Fan G.Y."/>
            <person name="Tong Y."/>
            <person name="Zhang D."/>
            <person name="Mao C.L."/>
            <person name="Liu Y.L."/>
            <person name="Hao S.J."/>
            <person name="Liu W.Q."/>
            <person name="Lv M.Q."/>
            <person name="Zhang H.B."/>
            <person name="Liu Y."/>
            <person name="Hu-Tang G.R."/>
            <person name="Wang J.P."/>
            <person name="Wang J.H."/>
            <person name="Sun Y.H."/>
            <person name="Ni S.B."/>
            <person name="Chen W.B."/>
            <person name="Zhang X.C."/>
            <person name="Jiao Y.N."/>
            <person name="Eichler E.E."/>
            <person name="Li G.H."/>
            <person name="Liu X."/>
            <person name="Gao L.Z."/>
        </authorList>
    </citation>
    <scope>NUCLEOTIDE SEQUENCE [LARGE SCALE GENOMIC DNA]</scope>
    <source>
        <strain evidence="2">cv. GT1</strain>
        <tissue evidence="1">Leaf</tissue>
    </source>
</reference>
<evidence type="ECO:0000313" key="2">
    <source>
        <dbReference type="Proteomes" id="UP000467840"/>
    </source>
</evidence>
<dbReference type="EMBL" id="JAAGAX010000006">
    <property type="protein sequence ID" value="KAF2309664.1"/>
    <property type="molecule type" value="Genomic_DNA"/>
</dbReference>
<dbReference type="AlphaFoldDB" id="A0A6A6M8U4"/>
<organism evidence="1 2">
    <name type="scientific">Hevea brasiliensis</name>
    <name type="common">Para rubber tree</name>
    <name type="synonym">Siphonia brasiliensis</name>
    <dbReference type="NCBI Taxonomy" id="3981"/>
    <lineage>
        <taxon>Eukaryota</taxon>
        <taxon>Viridiplantae</taxon>
        <taxon>Streptophyta</taxon>
        <taxon>Embryophyta</taxon>
        <taxon>Tracheophyta</taxon>
        <taxon>Spermatophyta</taxon>
        <taxon>Magnoliopsida</taxon>
        <taxon>eudicotyledons</taxon>
        <taxon>Gunneridae</taxon>
        <taxon>Pentapetalae</taxon>
        <taxon>rosids</taxon>
        <taxon>fabids</taxon>
        <taxon>Malpighiales</taxon>
        <taxon>Euphorbiaceae</taxon>
        <taxon>Crotonoideae</taxon>
        <taxon>Micrandreae</taxon>
        <taxon>Hevea</taxon>
    </lineage>
</organism>